<evidence type="ECO:0000313" key="2">
    <source>
        <dbReference type="Proteomes" id="UP001341840"/>
    </source>
</evidence>
<gene>
    <name evidence="1" type="ORF">PIB30_081227</name>
</gene>
<reference evidence="1 2" key="1">
    <citation type="journal article" date="2023" name="Plants (Basel)">
        <title>Bridging the Gap: Combining Genomics and Transcriptomics Approaches to Understand Stylosanthes scabra, an Orphan Legume from the Brazilian Caatinga.</title>
        <authorList>
            <person name="Ferreira-Neto J.R.C."/>
            <person name="da Silva M.D."/>
            <person name="Binneck E."/>
            <person name="de Melo N.F."/>
            <person name="da Silva R.H."/>
            <person name="de Melo A.L.T.M."/>
            <person name="Pandolfi V."/>
            <person name="Bustamante F.O."/>
            <person name="Brasileiro-Vidal A.C."/>
            <person name="Benko-Iseppon A.M."/>
        </authorList>
    </citation>
    <scope>NUCLEOTIDE SEQUENCE [LARGE SCALE GENOMIC DNA]</scope>
    <source>
        <tissue evidence="1">Leaves</tissue>
    </source>
</reference>
<dbReference type="Proteomes" id="UP001341840">
    <property type="component" value="Unassembled WGS sequence"/>
</dbReference>
<proteinExistence type="predicted"/>
<dbReference type="EMBL" id="JASCZI010031416">
    <property type="protein sequence ID" value="MED6126731.1"/>
    <property type="molecule type" value="Genomic_DNA"/>
</dbReference>
<accession>A0ABU6RRH6</accession>
<comment type="caution">
    <text evidence="1">The sequence shown here is derived from an EMBL/GenBank/DDBJ whole genome shotgun (WGS) entry which is preliminary data.</text>
</comment>
<evidence type="ECO:0000313" key="1">
    <source>
        <dbReference type="EMBL" id="MED6126731.1"/>
    </source>
</evidence>
<name>A0ABU6RRH6_9FABA</name>
<sequence>MEKGYDLVSEVNTRKLTWQFKVYVVWVRETPSKNNEEMIGLLTWFSKKLRDGNFPRRSGYPRTFIHRGTIYGGHFVASRDGYPFIKRSKGKGTRLGCETLIFFHLILRLQDQRVPLPSLNSTYSFLLLPHNHSLFLNLIDLNPHRRSFPLHSPVAHSRYLTFLTASSPILLLVCHCCSAFSDLHLRAPLHLLSSPYEVSSIRLICSISRRRCRTCCWRCRLLLIHQVSLHLPPPSPLMLEPADTHEYPNTQWGTGTPYPSRVRGGGEGQIWSRGAGGMSPHLWGPFQINKNRINYVLFGNTVDDVLPYLIEARVEPLIVVLRLLTIGTSSSPRISQVSCQGHRIATDELKQGSVVVKIVDEALNVVKEGDEFGTNNSVEVSGKAIDIKSDIDTQLTLDHVKECVSSKKCKTPSKYSSKVEKIKFAGTNEAET</sequence>
<protein>
    <submittedName>
        <fullName evidence="1">Uncharacterized protein</fullName>
    </submittedName>
</protein>
<keyword evidence="2" id="KW-1185">Reference proteome</keyword>
<organism evidence="1 2">
    <name type="scientific">Stylosanthes scabra</name>
    <dbReference type="NCBI Taxonomy" id="79078"/>
    <lineage>
        <taxon>Eukaryota</taxon>
        <taxon>Viridiplantae</taxon>
        <taxon>Streptophyta</taxon>
        <taxon>Embryophyta</taxon>
        <taxon>Tracheophyta</taxon>
        <taxon>Spermatophyta</taxon>
        <taxon>Magnoliopsida</taxon>
        <taxon>eudicotyledons</taxon>
        <taxon>Gunneridae</taxon>
        <taxon>Pentapetalae</taxon>
        <taxon>rosids</taxon>
        <taxon>fabids</taxon>
        <taxon>Fabales</taxon>
        <taxon>Fabaceae</taxon>
        <taxon>Papilionoideae</taxon>
        <taxon>50 kb inversion clade</taxon>
        <taxon>dalbergioids sensu lato</taxon>
        <taxon>Dalbergieae</taxon>
        <taxon>Pterocarpus clade</taxon>
        <taxon>Stylosanthes</taxon>
    </lineage>
</organism>